<dbReference type="InterPro" id="IPR036388">
    <property type="entry name" value="WH-like_DNA-bd_sf"/>
</dbReference>
<dbReference type="InterPro" id="IPR039422">
    <property type="entry name" value="MarR/SlyA-like"/>
</dbReference>
<dbReference type="EMBL" id="JAXCLA010000008">
    <property type="protein sequence ID" value="MDY0747453.1"/>
    <property type="molecule type" value="Genomic_DNA"/>
</dbReference>
<organism evidence="3 4">
    <name type="scientific">Roseateles agri</name>
    <dbReference type="NCBI Taxonomy" id="3098619"/>
    <lineage>
        <taxon>Bacteria</taxon>
        <taxon>Pseudomonadati</taxon>
        <taxon>Pseudomonadota</taxon>
        <taxon>Betaproteobacteria</taxon>
        <taxon>Burkholderiales</taxon>
        <taxon>Sphaerotilaceae</taxon>
        <taxon>Roseateles</taxon>
    </lineage>
</organism>
<evidence type="ECO:0000256" key="1">
    <source>
        <dbReference type="SAM" id="MobiDB-lite"/>
    </source>
</evidence>
<reference evidence="3 4" key="1">
    <citation type="submission" date="2023-11" db="EMBL/GenBank/DDBJ databases">
        <title>Paucibacter sp. nov., isolated from fresh soil in Korea.</title>
        <authorList>
            <person name="Le N.T.T."/>
        </authorList>
    </citation>
    <scope>NUCLEOTIDE SEQUENCE [LARGE SCALE GENOMIC DNA]</scope>
    <source>
        <strain evidence="3 4">R3-3</strain>
    </source>
</reference>
<evidence type="ECO:0000313" key="4">
    <source>
        <dbReference type="Proteomes" id="UP001285263"/>
    </source>
</evidence>
<feature type="region of interest" description="Disordered" evidence="1">
    <location>
        <begin position="173"/>
        <end position="208"/>
    </location>
</feature>
<gene>
    <name evidence="3" type="ORF">SNE35_23315</name>
</gene>
<dbReference type="RefSeq" id="WP_320425422.1">
    <property type="nucleotide sequence ID" value="NZ_JAXCLA010000008.1"/>
</dbReference>
<evidence type="ECO:0000313" key="3">
    <source>
        <dbReference type="EMBL" id="MDY0747453.1"/>
    </source>
</evidence>
<dbReference type="InterPro" id="IPR036390">
    <property type="entry name" value="WH_DNA-bd_sf"/>
</dbReference>
<name>A0ABU5DNZ3_9BURK</name>
<dbReference type="Gene3D" id="1.10.10.10">
    <property type="entry name" value="Winged helix-like DNA-binding domain superfamily/Winged helix DNA-binding domain"/>
    <property type="match status" value="1"/>
</dbReference>
<feature type="compositionally biased region" description="Low complexity" evidence="1">
    <location>
        <begin position="173"/>
        <end position="190"/>
    </location>
</feature>
<keyword evidence="4" id="KW-1185">Reference proteome</keyword>
<dbReference type="PANTHER" id="PTHR33164">
    <property type="entry name" value="TRANSCRIPTIONAL REGULATOR, MARR FAMILY"/>
    <property type="match status" value="1"/>
</dbReference>
<dbReference type="SUPFAM" id="SSF46785">
    <property type="entry name" value="Winged helix' DNA-binding domain"/>
    <property type="match status" value="1"/>
</dbReference>
<sequence>MKRTTAQAIAADAQLEEDARAVRVLLQFRQIFNAVKTHFQHVESSVGLGGAQLWALGVIRDTPGIGTSGVAERLNIHQSTASNLLGALVERKLVVGKKDDGDKRAVRWRLLPAGTAVLKQSPGPFTGVLPQALGELDEKVLERLEKDLKQLLKALGGADARAAKTPLSGMLSAAQPATRAATFASSAARPASPPASPRPARQPVRSSR</sequence>
<dbReference type="PROSITE" id="PS50995">
    <property type="entry name" value="HTH_MARR_2"/>
    <property type="match status" value="1"/>
</dbReference>
<feature type="compositionally biased region" description="Low complexity" evidence="1">
    <location>
        <begin position="198"/>
        <end position="208"/>
    </location>
</feature>
<dbReference type="PANTHER" id="PTHR33164:SF43">
    <property type="entry name" value="HTH-TYPE TRANSCRIPTIONAL REPRESSOR YETL"/>
    <property type="match status" value="1"/>
</dbReference>
<dbReference type="Proteomes" id="UP001285263">
    <property type="component" value="Unassembled WGS sequence"/>
</dbReference>
<comment type="caution">
    <text evidence="3">The sequence shown here is derived from an EMBL/GenBank/DDBJ whole genome shotgun (WGS) entry which is preliminary data.</text>
</comment>
<accession>A0ABU5DNZ3</accession>
<protein>
    <submittedName>
        <fullName evidence="3">MarR family winged helix-turn-helix transcriptional regulator</fullName>
    </submittedName>
</protein>
<feature type="domain" description="HTH marR-type" evidence="2">
    <location>
        <begin position="18"/>
        <end position="153"/>
    </location>
</feature>
<evidence type="ECO:0000259" key="2">
    <source>
        <dbReference type="PROSITE" id="PS50995"/>
    </source>
</evidence>
<proteinExistence type="predicted"/>
<dbReference type="InterPro" id="IPR000835">
    <property type="entry name" value="HTH_MarR-typ"/>
</dbReference>
<dbReference type="SMART" id="SM00347">
    <property type="entry name" value="HTH_MARR"/>
    <property type="match status" value="1"/>
</dbReference>
<dbReference type="Pfam" id="PF12802">
    <property type="entry name" value="MarR_2"/>
    <property type="match status" value="1"/>
</dbReference>